<accession>A0AAJ6TZD1</accession>
<dbReference type="GO" id="GO:0005635">
    <property type="term" value="C:nuclear envelope"/>
    <property type="evidence" value="ECO:0007669"/>
    <property type="project" value="TreeGrafter"/>
</dbReference>
<dbReference type="KEGG" id="peu:105122618"/>
<protein>
    <submittedName>
        <fullName evidence="2">Uncharacterized protein LOC105122618</fullName>
    </submittedName>
</protein>
<dbReference type="RefSeq" id="XP_011020143.1">
    <property type="nucleotide sequence ID" value="XM_011021841.1"/>
</dbReference>
<proteinExistence type="predicted"/>
<name>A0AAJ6TZD1_POPEU</name>
<reference evidence="2" key="1">
    <citation type="submission" date="2025-08" db="UniProtKB">
        <authorList>
            <consortium name="RefSeq"/>
        </authorList>
    </citation>
    <scope>IDENTIFICATION</scope>
</reference>
<evidence type="ECO:0000313" key="1">
    <source>
        <dbReference type="Proteomes" id="UP000694918"/>
    </source>
</evidence>
<organism evidence="1 2">
    <name type="scientific">Populus euphratica</name>
    <name type="common">Euphrates poplar</name>
    <dbReference type="NCBI Taxonomy" id="75702"/>
    <lineage>
        <taxon>Eukaryota</taxon>
        <taxon>Viridiplantae</taxon>
        <taxon>Streptophyta</taxon>
        <taxon>Embryophyta</taxon>
        <taxon>Tracheophyta</taxon>
        <taxon>Spermatophyta</taxon>
        <taxon>Magnoliopsida</taxon>
        <taxon>eudicotyledons</taxon>
        <taxon>Gunneridae</taxon>
        <taxon>Pentapetalae</taxon>
        <taxon>rosids</taxon>
        <taxon>fabids</taxon>
        <taxon>Malpighiales</taxon>
        <taxon>Salicaceae</taxon>
        <taxon>Saliceae</taxon>
        <taxon>Populus</taxon>
    </lineage>
</organism>
<dbReference type="GO" id="GO:0071763">
    <property type="term" value="P:nuclear membrane organization"/>
    <property type="evidence" value="ECO:0007669"/>
    <property type="project" value="TreeGrafter"/>
</dbReference>
<dbReference type="AlphaFoldDB" id="A0AAJ6TZD1"/>
<dbReference type="PANTHER" id="PTHR33416:SF18">
    <property type="entry name" value="NUCLEOPORIN-LIKE PROTEIN"/>
    <property type="match status" value="1"/>
</dbReference>
<keyword evidence="1" id="KW-1185">Reference proteome</keyword>
<evidence type="ECO:0000313" key="2">
    <source>
        <dbReference type="RefSeq" id="XP_011020143.1"/>
    </source>
</evidence>
<gene>
    <name evidence="2" type="primary">LOC105122618</name>
</gene>
<dbReference type="GeneID" id="105122618"/>
<sequence>MVNRISEAGFGSKSLNTKDEGALIHDNLTALKPFSPSPSPKSSTCWPGAMVQYQRGFMTPQGQRERFGPCIFPRPPYSRTSYSKSKSQLLHLQGDNDRHVNMTSSAFQQSQTPVMDRMPSC</sequence>
<dbReference type="PANTHER" id="PTHR33416">
    <property type="entry name" value="NUCLEAR PORE COMPLEX PROTEIN NUP1"/>
    <property type="match status" value="1"/>
</dbReference>
<dbReference type="Proteomes" id="UP000694918">
    <property type="component" value="Unplaced"/>
</dbReference>